<dbReference type="Pfam" id="PF13524">
    <property type="entry name" value="Glyco_trans_1_2"/>
    <property type="match status" value="1"/>
</dbReference>
<dbReference type="InterPro" id="IPR055259">
    <property type="entry name" value="YkvP/CgeB_Glyco_trans-like"/>
</dbReference>
<dbReference type="EMBL" id="CP049057">
    <property type="protein sequence ID" value="QIE59081.1"/>
    <property type="molecule type" value="Genomic_DNA"/>
</dbReference>
<accession>A0A6G6GN06</accession>
<dbReference type="AlphaFoldDB" id="A0A6G6GN06"/>
<feature type="domain" description="Spore protein YkvP/CgeB glycosyl transferase-like" evidence="1">
    <location>
        <begin position="257"/>
        <end position="364"/>
    </location>
</feature>
<reference evidence="2 3" key="1">
    <citation type="submission" date="2020-02" db="EMBL/GenBank/DDBJ databases">
        <title>Complete genome sequence of Flavobacteriaceae bacterium.</title>
        <authorList>
            <person name="Kim S.-J."/>
            <person name="Kim Y.-S."/>
            <person name="Kim K.-H."/>
        </authorList>
    </citation>
    <scope>NUCLEOTIDE SEQUENCE [LARGE SCALE GENOMIC DNA]</scope>
    <source>
        <strain evidence="2 3">RR4-40</strain>
    </source>
</reference>
<name>A0A6G6GN06_9FLAO</name>
<keyword evidence="2" id="KW-0808">Transferase</keyword>
<dbReference type="Proteomes" id="UP000505306">
    <property type="component" value="Chromosome"/>
</dbReference>
<dbReference type="RefSeq" id="WP_164679111.1">
    <property type="nucleotide sequence ID" value="NZ_CP049057.1"/>
</dbReference>
<dbReference type="Gene3D" id="3.40.50.2000">
    <property type="entry name" value="Glycogen Phosphorylase B"/>
    <property type="match status" value="1"/>
</dbReference>
<dbReference type="GO" id="GO:0016740">
    <property type="term" value="F:transferase activity"/>
    <property type="evidence" value="ECO:0007669"/>
    <property type="project" value="UniProtKB-KW"/>
</dbReference>
<evidence type="ECO:0000313" key="2">
    <source>
        <dbReference type="EMBL" id="QIE59081.1"/>
    </source>
</evidence>
<evidence type="ECO:0000259" key="1">
    <source>
        <dbReference type="Pfam" id="PF13524"/>
    </source>
</evidence>
<protein>
    <submittedName>
        <fullName evidence="2">Glycosyltransferase</fullName>
    </submittedName>
</protein>
<sequence>MKILLVGEYNASHFTLKEGLTHLGHEVTVVGFGDGFKNRKVDVKFKRPYDHGVRQFVRRVLYKLFKIDLNSSSIKKQFYSQQQLFQGNDIVQLINENAFGTLPNIEQELLQFIFQHNKNVFLLSCGTDHLSVKYAMDEKFRYSIATPYLEKRGTEADFLHMTQYIRPAYEALHNFIAKNVKGIIASDLDYHIPLEGHPKYLGMVPNPVNLNPFNYIAPEITDKVVIFHGINNSNYYKKGNDIFEAALALVSKTHSDKIEITTVRSVPYAEYIQLFDGCHILLDQVFAYDQGFNALEAMAKGKVVFTGAEQEFLDYYNLEEDEVAINALPDAQAIANKLIWLIDNPDKIVAIAKNARSFIEKEHNHILASQRYFEKWTK</sequence>
<keyword evidence="3" id="KW-1185">Reference proteome</keyword>
<organism evidence="2 3">
    <name type="scientific">Rasiella rasia</name>
    <dbReference type="NCBI Taxonomy" id="2744027"/>
    <lineage>
        <taxon>Bacteria</taxon>
        <taxon>Pseudomonadati</taxon>
        <taxon>Bacteroidota</taxon>
        <taxon>Flavobacteriia</taxon>
        <taxon>Flavobacteriales</taxon>
        <taxon>Flavobacteriaceae</taxon>
        <taxon>Rasiella</taxon>
    </lineage>
</organism>
<dbReference type="KEGG" id="mgel:G5B37_05750"/>
<gene>
    <name evidence="2" type="ORF">G5B37_05750</name>
</gene>
<proteinExistence type="predicted"/>
<evidence type="ECO:0000313" key="3">
    <source>
        <dbReference type="Proteomes" id="UP000505306"/>
    </source>
</evidence>
<dbReference type="SUPFAM" id="SSF53756">
    <property type="entry name" value="UDP-Glycosyltransferase/glycogen phosphorylase"/>
    <property type="match status" value="1"/>
</dbReference>